<keyword evidence="3" id="KW-1003">Cell membrane</keyword>
<feature type="transmembrane region" description="Helical" evidence="7">
    <location>
        <begin position="405"/>
        <end position="425"/>
    </location>
</feature>
<keyword evidence="10" id="KW-1185">Reference proteome</keyword>
<dbReference type="RefSeq" id="WP_377243742.1">
    <property type="nucleotide sequence ID" value="NZ_JBHLUH010000003.1"/>
</dbReference>
<evidence type="ECO:0000313" key="9">
    <source>
        <dbReference type="EMBL" id="MFC0526221.1"/>
    </source>
</evidence>
<feature type="transmembrane region" description="Helical" evidence="7">
    <location>
        <begin position="19"/>
        <end position="37"/>
    </location>
</feature>
<feature type="transmembrane region" description="Helical" evidence="7">
    <location>
        <begin position="176"/>
        <end position="195"/>
    </location>
</feature>
<proteinExistence type="predicted"/>
<feature type="transmembrane region" description="Helical" evidence="7">
    <location>
        <begin position="207"/>
        <end position="226"/>
    </location>
</feature>
<dbReference type="EMBL" id="JBHLUH010000003">
    <property type="protein sequence ID" value="MFC0526221.1"/>
    <property type="molecule type" value="Genomic_DNA"/>
</dbReference>
<dbReference type="PANTHER" id="PTHR42718:SF46">
    <property type="entry name" value="BLR6921 PROTEIN"/>
    <property type="match status" value="1"/>
</dbReference>
<comment type="caution">
    <text evidence="9">The sequence shown here is derived from an EMBL/GenBank/DDBJ whole genome shotgun (WGS) entry which is preliminary data.</text>
</comment>
<dbReference type="Gene3D" id="1.20.1720.10">
    <property type="entry name" value="Multidrug resistance protein D"/>
    <property type="match status" value="1"/>
</dbReference>
<dbReference type="InterPro" id="IPR036259">
    <property type="entry name" value="MFS_trans_sf"/>
</dbReference>
<feature type="transmembrane region" description="Helical" evidence="7">
    <location>
        <begin position="87"/>
        <end position="108"/>
    </location>
</feature>
<keyword evidence="5 7" id="KW-1133">Transmembrane helix</keyword>
<protein>
    <submittedName>
        <fullName evidence="9">MFS transporter</fullName>
    </submittedName>
</protein>
<evidence type="ECO:0000256" key="7">
    <source>
        <dbReference type="SAM" id="Phobius"/>
    </source>
</evidence>
<keyword evidence="4 7" id="KW-0812">Transmembrane</keyword>
<dbReference type="Gene3D" id="1.20.1250.20">
    <property type="entry name" value="MFS general substrate transporter like domains"/>
    <property type="match status" value="1"/>
</dbReference>
<dbReference type="Proteomes" id="UP001589867">
    <property type="component" value="Unassembled WGS sequence"/>
</dbReference>
<evidence type="ECO:0000256" key="1">
    <source>
        <dbReference type="ARBA" id="ARBA00004651"/>
    </source>
</evidence>
<feature type="domain" description="Major facilitator superfamily (MFS) profile" evidence="8">
    <location>
        <begin position="21"/>
        <end position="513"/>
    </location>
</feature>
<dbReference type="SUPFAM" id="SSF103473">
    <property type="entry name" value="MFS general substrate transporter"/>
    <property type="match status" value="1"/>
</dbReference>
<evidence type="ECO:0000256" key="2">
    <source>
        <dbReference type="ARBA" id="ARBA00022448"/>
    </source>
</evidence>
<keyword evidence="6 7" id="KW-0472">Membrane</keyword>
<sequence length="519" mass="53108">MVGEARTVSAVGGAVRHRWIALAGLCSAAGLVWLAFADLGVALPTISTQQEIGLTDLQWTNNAFSLACGALVLAAGRCGDLYGRRRVLLLGVAVFGGFSLLTAFLSGLPGLVTGRALMGVGAAMILPATLALIPPLFPRAEQPKAFGAWMAVAWVGQAAGPAVGGALTSALGWRSLFWIAAPLAAAAFVVILRYTPESRDEGATGGVDLIGLLTSAGAAFCLLYAFTEGQSAGFGDPLIIGLLVGAAVLAVAFVFVERRVREPLVDLRLFRARDFDGALTANLVMNVVFAGLSFLLALYLQTVRGYSALEAGLLLFPSTLTILALNPVGSRMAARLGPRTPVAWGLVLLGVGTLLAGVVSTDSPYWLLLAGLLVLGAGLGLLSVPISDTAVAGPPPELAGTASGLFKMSSMLGGAIGVALFAAVAKSTGAHRARDEAEAAGLTDDEIAQLANALSGSDAAAAVLDKLPAGERQTVMAAYQEAYAAGVAGSMKIAGLFALVAVVLLLLLWPRRSPLSMHR</sequence>
<organism evidence="9 10">
    <name type="scientific">Phytohabitans kaempferiae</name>
    <dbReference type="NCBI Taxonomy" id="1620943"/>
    <lineage>
        <taxon>Bacteria</taxon>
        <taxon>Bacillati</taxon>
        <taxon>Actinomycetota</taxon>
        <taxon>Actinomycetes</taxon>
        <taxon>Micromonosporales</taxon>
        <taxon>Micromonosporaceae</taxon>
    </lineage>
</organism>
<dbReference type="CDD" id="cd17321">
    <property type="entry name" value="MFS_MMR_MDR_like"/>
    <property type="match status" value="1"/>
</dbReference>
<name>A0ABV6LUZ2_9ACTN</name>
<feature type="transmembrane region" description="Helical" evidence="7">
    <location>
        <begin position="341"/>
        <end position="359"/>
    </location>
</feature>
<feature type="transmembrane region" description="Helical" evidence="7">
    <location>
        <begin position="114"/>
        <end position="133"/>
    </location>
</feature>
<feature type="transmembrane region" description="Helical" evidence="7">
    <location>
        <begin position="365"/>
        <end position="384"/>
    </location>
</feature>
<dbReference type="PANTHER" id="PTHR42718">
    <property type="entry name" value="MAJOR FACILITATOR SUPERFAMILY MULTIDRUG TRANSPORTER MFSC"/>
    <property type="match status" value="1"/>
</dbReference>
<feature type="transmembrane region" description="Helical" evidence="7">
    <location>
        <begin position="145"/>
        <end position="164"/>
    </location>
</feature>
<dbReference type="Pfam" id="PF07690">
    <property type="entry name" value="MFS_1"/>
    <property type="match status" value="1"/>
</dbReference>
<dbReference type="PROSITE" id="PS50850">
    <property type="entry name" value="MFS"/>
    <property type="match status" value="1"/>
</dbReference>
<keyword evidence="2" id="KW-0813">Transport</keyword>
<feature type="transmembrane region" description="Helical" evidence="7">
    <location>
        <begin position="277"/>
        <end position="300"/>
    </location>
</feature>
<feature type="transmembrane region" description="Helical" evidence="7">
    <location>
        <begin position="57"/>
        <end position="75"/>
    </location>
</feature>
<comment type="subcellular location">
    <subcellularLocation>
        <location evidence="1">Cell membrane</location>
        <topology evidence="1">Multi-pass membrane protein</topology>
    </subcellularLocation>
</comment>
<evidence type="ECO:0000256" key="5">
    <source>
        <dbReference type="ARBA" id="ARBA00022989"/>
    </source>
</evidence>
<accession>A0ABV6LUZ2</accession>
<feature type="transmembrane region" description="Helical" evidence="7">
    <location>
        <begin position="238"/>
        <end position="256"/>
    </location>
</feature>
<dbReference type="InterPro" id="IPR020846">
    <property type="entry name" value="MFS_dom"/>
</dbReference>
<feature type="transmembrane region" description="Helical" evidence="7">
    <location>
        <begin position="482"/>
        <end position="509"/>
    </location>
</feature>
<gene>
    <name evidence="9" type="ORF">ACFFIA_00900</name>
</gene>
<evidence type="ECO:0000256" key="6">
    <source>
        <dbReference type="ARBA" id="ARBA00023136"/>
    </source>
</evidence>
<evidence type="ECO:0000259" key="8">
    <source>
        <dbReference type="PROSITE" id="PS50850"/>
    </source>
</evidence>
<reference evidence="9 10" key="1">
    <citation type="submission" date="2024-09" db="EMBL/GenBank/DDBJ databases">
        <authorList>
            <person name="Sun Q."/>
            <person name="Mori K."/>
        </authorList>
    </citation>
    <scope>NUCLEOTIDE SEQUENCE [LARGE SCALE GENOMIC DNA]</scope>
    <source>
        <strain evidence="9 10">TBRC 3947</strain>
    </source>
</reference>
<evidence type="ECO:0000313" key="10">
    <source>
        <dbReference type="Proteomes" id="UP001589867"/>
    </source>
</evidence>
<evidence type="ECO:0000256" key="4">
    <source>
        <dbReference type="ARBA" id="ARBA00022692"/>
    </source>
</evidence>
<evidence type="ECO:0000256" key="3">
    <source>
        <dbReference type="ARBA" id="ARBA00022475"/>
    </source>
</evidence>
<dbReference type="PRINTS" id="PR01036">
    <property type="entry name" value="TCRTETB"/>
</dbReference>
<dbReference type="InterPro" id="IPR011701">
    <property type="entry name" value="MFS"/>
</dbReference>